<proteinExistence type="predicted"/>
<keyword evidence="2" id="KW-1185">Reference proteome</keyword>
<dbReference type="AlphaFoldDB" id="A0A915J5S8"/>
<sequence length="146" mass="16847">MIICSNNCLDVSNSLFNLLLIKKSYRDSPMKKFFLKMFIMLEISNMMSDVPKCAIVESAFRKVCIQYSETHNSETQNSETQYSDSQNSEVSKQRFSKQRFSSEKNSSKSLVKSREQSFIRFWHASLNCRSTIRRPSMVQSLTLAGA</sequence>
<feature type="region of interest" description="Disordered" evidence="1">
    <location>
        <begin position="71"/>
        <end position="108"/>
    </location>
</feature>
<protein>
    <submittedName>
        <fullName evidence="3">Uncharacterized protein</fullName>
    </submittedName>
</protein>
<feature type="compositionally biased region" description="Polar residues" evidence="1">
    <location>
        <begin position="71"/>
        <end position="90"/>
    </location>
</feature>
<organism evidence="2 3">
    <name type="scientific">Romanomermis culicivorax</name>
    <name type="common">Nematode worm</name>
    <dbReference type="NCBI Taxonomy" id="13658"/>
    <lineage>
        <taxon>Eukaryota</taxon>
        <taxon>Metazoa</taxon>
        <taxon>Ecdysozoa</taxon>
        <taxon>Nematoda</taxon>
        <taxon>Enoplea</taxon>
        <taxon>Dorylaimia</taxon>
        <taxon>Mermithida</taxon>
        <taxon>Mermithoidea</taxon>
        <taxon>Mermithidae</taxon>
        <taxon>Romanomermis</taxon>
    </lineage>
</organism>
<accession>A0A915J5S8</accession>
<name>A0A915J5S8_ROMCU</name>
<evidence type="ECO:0000256" key="1">
    <source>
        <dbReference type="SAM" id="MobiDB-lite"/>
    </source>
</evidence>
<evidence type="ECO:0000313" key="3">
    <source>
        <dbReference type="WBParaSite" id="nRc.2.0.1.t21822-RA"/>
    </source>
</evidence>
<dbReference type="Proteomes" id="UP000887565">
    <property type="component" value="Unplaced"/>
</dbReference>
<reference evidence="3" key="1">
    <citation type="submission" date="2022-11" db="UniProtKB">
        <authorList>
            <consortium name="WormBaseParasite"/>
        </authorList>
    </citation>
    <scope>IDENTIFICATION</scope>
</reference>
<evidence type="ECO:0000313" key="2">
    <source>
        <dbReference type="Proteomes" id="UP000887565"/>
    </source>
</evidence>
<dbReference type="WBParaSite" id="nRc.2.0.1.t21822-RA">
    <property type="protein sequence ID" value="nRc.2.0.1.t21822-RA"/>
    <property type="gene ID" value="nRc.2.0.1.g21822"/>
</dbReference>